<evidence type="ECO:0000256" key="1">
    <source>
        <dbReference type="SAM" id="MobiDB-lite"/>
    </source>
</evidence>
<gene>
    <name evidence="2" type="ORF">FAZ98_28495</name>
</gene>
<dbReference type="Proteomes" id="UP000433577">
    <property type="component" value="Chromosome 3"/>
</dbReference>
<evidence type="ECO:0000313" key="3">
    <source>
        <dbReference type="Proteomes" id="UP000433577"/>
    </source>
</evidence>
<accession>A0A7Z2JIZ4</accession>
<protein>
    <submittedName>
        <fullName evidence="2">Uncharacterized protein</fullName>
    </submittedName>
</protein>
<feature type="region of interest" description="Disordered" evidence="1">
    <location>
        <begin position="1"/>
        <end position="24"/>
    </location>
</feature>
<feature type="compositionally biased region" description="Low complexity" evidence="1">
    <location>
        <begin position="1"/>
        <end position="12"/>
    </location>
</feature>
<dbReference type="EMBL" id="CP046915">
    <property type="protein sequence ID" value="QGZ65678.1"/>
    <property type="molecule type" value="Genomic_DNA"/>
</dbReference>
<proteinExistence type="predicted"/>
<reference evidence="2 3" key="1">
    <citation type="submission" date="2019-12" db="EMBL/GenBank/DDBJ databases">
        <title>Paraburkholderia acidiphila 7Q-K02 sp. nov and Paraburkholderia acidisoli DHF22 sp. nov., two strains isolated from forest soil.</title>
        <authorList>
            <person name="Gao Z."/>
            <person name="Qiu L."/>
        </authorList>
    </citation>
    <scope>NUCLEOTIDE SEQUENCE [LARGE SCALE GENOMIC DNA]</scope>
    <source>
        <strain evidence="2 3">DHF22</strain>
    </source>
</reference>
<organism evidence="2 3">
    <name type="scientific">Paraburkholderia acidisoli</name>
    <dbReference type="NCBI Taxonomy" id="2571748"/>
    <lineage>
        <taxon>Bacteria</taxon>
        <taxon>Pseudomonadati</taxon>
        <taxon>Pseudomonadota</taxon>
        <taxon>Betaproteobacteria</taxon>
        <taxon>Burkholderiales</taxon>
        <taxon>Burkholderiaceae</taxon>
        <taxon>Paraburkholderia</taxon>
    </lineage>
</organism>
<dbReference type="KEGG" id="pacs:FAZ98_28495"/>
<dbReference type="RefSeq" id="WP_158956359.1">
    <property type="nucleotide sequence ID" value="NZ_CP046915.1"/>
</dbReference>
<name>A0A7Z2JIZ4_9BURK</name>
<evidence type="ECO:0000313" key="2">
    <source>
        <dbReference type="EMBL" id="QGZ65678.1"/>
    </source>
</evidence>
<keyword evidence="3" id="KW-1185">Reference proteome</keyword>
<dbReference type="AlphaFoldDB" id="A0A7Z2JIZ4"/>
<sequence>MTLVTAQTIAIPTPSPATPANPASQPERVASLFLETEVGYIGELPLLRDLAVDKA</sequence>